<dbReference type="PANTHER" id="PTHR34135:SF2">
    <property type="entry name" value="LYSOZYME"/>
    <property type="match status" value="1"/>
</dbReference>
<reference evidence="5 6" key="1">
    <citation type="submission" date="2016-11" db="EMBL/GenBank/DDBJ databases">
        <authorList>
            <person name="Jaros S."/>
            <person name="Januszkiewicz K."/>
            <person name="Wedrychowicz H."/>
        </authorList>
    </citation>
    <scope>NUCLEOTIDE SEQUENCE [LARGE SCALE GENOMIC DNA]</scope>
    <source>
        <strain evidence="5 6">DSM 22807</strain>
    </source>
</reference>
<keyword evidence="4" id="KW-0812">Transmembrane</keyword>
<dbReference type="InterPro" id="IPR002053">
    <property type="entry name" value="Glyco_hydro_25"/>
</dbReference>
<accession>A0A1M6BV92</accession>
<keyword evidence="4" id="KW-0472">Membrane</keyword>
<dbReference type="InterPro" id="IPR017853">
    <property type="entry name" value="GH"/>
</dbReference>
<dbReference type="GO" id="GO:0003796">
    <property type="term" value="F:lysozyme activity"/>
    <property type="evidence" value="ECO:0007669"/>
    <property type="project" value="InterPro"/>
</dbReference>
<gene>
    <name evidence="5" type="ORF">SAMN05444337_0204</name>
</gene>
<dbReference type="SMART" id="SM00641">
    <property type="entry name" value="Glyco_25"/>
    <property type="match status" value="1"/>
</dbReference>
<keyword evidence="6" id="KW-1185">Reference proteome</keyword>
<dbReference type="RefSeq" id="WP_072780567.1">
    <property type="nucleotide sequence ID" value="NZ_CP045292.1"/>
</dbReference>
<feature type="transmembrane region" description="Helical" evidence="4">
    <location>
        <begin position="26"/>
        <end position="44"/>
    </location>
</feature>
<dbReference type="AlphaFoldDB" id="A0A1M6BV92"/>
<evidence type="ECO:0000256" key="2">
    <source>
        <dbReference type="ARBA" id="ARBA00022801"/>
    </source>
</evidence>
<dbReference type="Pfam" id="PF01183">
    <property type="entry name" value="Glyco_hydro_25"/>
    <property type="match status" value="1"/>
</dbReference>
<keyword evidence="4" id="KW-1133">Transmembrane helix</keyword>
<dbReference type="STRING" id="683124.SAMN05444337_0204"/>
<dbReference type="GO" id="GO:0009253">
    <property type="term" value="P:peptidoglycan catabolic process"/>
    <property type="evidence" value="ECO:0007669"/>
    <property type="project" value="InterPro"/>
</dbReference>
<dbReference type="OrthoDB" id="9798192at2"/>
<dbReference type="PROSITE" id="PS51904">
    <property type="entry name" value="GLYCOSYL_HYDROL_F25_2"/>
    <property type="match status" value="1"/>
</dbReference>
<dbReference type="InterPro" id="IPR018077">
    <property type="entry name" value="Glyco_hydro_fam25_subgr"/>
</dbReference>
<evidence type="ECO:0000313" key="5">
    <source>
        <dbReference type="EMBL" id="SHI52434.1"/>
    </source>
</evidence>
<evidence type="ECO:0000256" key="4">
    <source>
        <dbReference type="SAM" id="Phobius"/>
    </source>
</evidence>
<keyword evidence="3" id="KW-0326">Glycosidase</keyword>
<name>A0A1M6BV92_9FLAO</name>
<organism evidence="5 6">
    <name type="scientific">Flavobacterium haoranii</name>
    <dbReference type="NCBI Taxonomy" id="683124"/>
    <lineage>
        <taxon>Bacteria</taxon>
        <taxon>Pseudomonadati</taxon>
        <taxon>Bacteroidota</taxon>
        <taxon>Flavobacteriia</taxon>
        <taxon>Flavobacteriales</taxon>
        <taxon>Flavobacteriaceae</taxon>
        <taxon>Flavobacterium</taxon>
    </lineage>
</organism>
<dbReference type="SUPFAM" id="SSF51445">
    <property type="entry name" value="(Trans)glycosidases"/>
    <property type="match status" value="1"/>
</dbReference>
<dbReference type="Proteomes" id="UP000184232">
    <property type="component" value="Unassembled WGS sequence"/>
</dbReference>
<evidence type="ECO:0000256" key="3">
    <source>
        <dbReference type="ARBA" id="ARBA00023295"/>
    </source>
</evidence>
<evidence type="ECO:0000256" key="1">
    <source>
        <dbReference type="ARBA" id="ARBA00010646"/>
    </source>
</evidence>
<proteinExistence type="inferred from homology"/>
<evidence type="ECO:0000313" key="6">
    <source>
        <dbReference type="Proteomes" id="UP000184232"/>
    </source>
</evidence>
<dbReference type="GO" id="GO:0016052">
    <property type="term" value="P:carbohydrate catabolic process"/>
    <property type="evidence" value="ECO:0007669"/>
    <property type="project" value="TreeGrafter"/>
</dbReference>
<dbReference type="EMBL" id="FQZH01000001">
    <property type="protein sequence ID" value="SHI52434.1"/>
    <property type="molecule type" value="Genomic_DNA"/>
</dbReference>
<protein>
    <submittedName>
        <fullName evidence="5">Lysozyme</fullName>
    </submittedName>
</protein>
<comment type="similarity">
    <text evidence="1">Belongs to the glycosyl hydrolase 25 family.</text>
</comment>
<keyword evidence="2" id="KW-0378">Hydrolase</keyword>
<sequence length="286" mass="34123">MPKYPVKKKTFTKSKTKRKTSTSFRIFVYLFVFFVVTGLGIFTYEYADGLLFYLGFKSKNEYGLTKEERRINDIHIYEVLDTHKDFMIGFDISEYQEKIEWESLGKIEDTFDLNFVFVRATAGNNKVDKRFKENWIASKEKGIIRGAYHYYRPNENSIQQANNFIKTVKLEKGDLPPVLDIEKLPRTQSLDSLKKGLRRWLVKVEKHYKMKPIIYSGESYYTDFLRKEFSEYPFWIANYNFWRKKPDDHWLIWQFTEKAQVNGVKGLVDVNLFNGDFIKLIENTKD</sequence>
<dbReference type="PANTHER" id="PTHR34135">
    <property type="entry name" value="LYSOZYME"/>
    <property type="match status" value="1"/>
</dbReference>
<dbReference type="Gene3D" id="3.20.20.80">
    <property type="entry name" value="Glycosidases"/>
    <property type="match status" value="1"/>
</dbReference>
<dbReference type="CDD" id="cd06524">
    <property type="entry name" value="GH25_YegX-like"/>
    <property type="match status" value="1"/>
</dbReference>
<dbReference type="GO" id="GO:0016998">
    <property type="term" value="P:cell wall macromolecule catabolic process"/>
    <property type="evidence" value="ECO:0007669"/>
    <property type="project" value="InterPro"/>
</dbReference>